<dbReference type="PANTHER" id="PTHR43133">
    <property type="entry name" value="RNA POLYMERASE ECF-TYPE SIGMA FACTO"/>
    <property type="match status" value="1"/>
</dbReference>
<keyword evidence="2" id="KW-0805">Transcription regulation</keyword>
<dbReference type="Gene3D" id="1.10.10.10">
    <property type="entry name" value="Winged helix-like DNA-binding domain superfamily/Winged helix DNA-binding domain"/>
    <property type="match status" value="1"/>
</dbReference>
<feature type="domain" description="RNA polymerase sigma factor 70 region 4 type 2" evidence="5">
    <location>
        <begin position="151"/>
        <end position="201"/>
    </location>
</feature>
<dbReference type="GO" id="GO:0003899">
    <property type="term" value="F:DNA-directed RNA polymerase activity"/>
    <property type="evidence" value="ECO:0007669"/>
    <property type="project" value="UniProtKB-EC"/>
</dbReference>
<evidence type="ECO:0000313" key="7">
    <source>
        <dbReference type="Proteomes" id="UP000318148"/>
    </source>
</evidence>
<evidence type="ECO:0000256" key="3">
    <source>
        <dbReference type="ARBA" id="ARBA00023082"/>
    </source>
</evidence>
<dbReference type="GO" id="GO:0016987">
    <property type="term" value="F:sigma factor activity"/>
    <property type="evidence" value="ECO:0007669"/>
    <property type="project" value="UniProtKB-KW"/>
</dbReference>
<comment type="similarity">
    <text evidence="1">Belongs to the sigma-70 factor family. ECF subfamily.</text>
</comment>
<keyword evidence="4" id="KW-0804">Transcription</keyword>
<dbReference type="EMBL" id="SHBO01000008">
    <property type="protein sequence ID" value="RZO07825.1"/>
    <property type="molecule type" value="Genomic_DNA"/>
</dbReference>
<dbReference type="InterPro" id="IPR039425">
    <property type="entry name" value="RNA_pol_sigma-70-like"/>
</dbReference>
<dbReference type="NCBIfam" id="NF006550">
    <property type="entry name" value="PRK09047.1"/>
    <property type="match status" value="1"/>
</dbReference>
<sequence>MRIVREINIKRESEDQSAPALSSLEDISNSEIKYTKIDDFLKDVSIRAFNICVVSCRDKDDAHDIVQNSMCKLVEKYKHNPAHQWKPLFYTILRNKLNDYYRKKALLNKIFVTRGSDEEYLETESFTINSPEQSINNPRKLLEINERSSSLKAALSILPRRQQQAFMFRYWEGFSTRETALAMSCSEGSVKTHLSRANEKLRELLKGIYDE</sequence>
<dbReference type="InterPro" id="IPR014284">
    <property type="entry name" value="RNA_pol_sigma-70_dom"/>
</dbReference>
<evidence type="ECO:0000256" key="1">
    <source>
        <dbReference type="ARBA" id="ARBA00010641"/>
    </source>
</evidence>
<evidence type="ECO:0000313" key="6">
    <source>
        <dbReference type="EMBL" id="RZO07825.1"/>
    </source>
</evidence>
<proteinExistence type="inferred from homology"/>
<dbReference type="InterPro" id="IPR036388">
    <property type="entry name" value="WH-like_DNA-bd_sf"/>
</dbReference>
<dbReference type="Proteomes" id="UP000318148">
    <property type="component" value="Unassembled WGS sequence"/>
</dbReference>
<keyword evidence="6" id="KW-0548">Nucleotidyltransferase</keyword>
<dbReference type="CDD" id="cd06171">
    <property type="entry name" value="Sigma70_r4"/>
    <property type="match status" value="1"/>
</dbReference>
<evidence type="ECO:0000256" key="4">
    <source>
        <dbReference type="ARBA" id="ARBA00023163"/>
    </source>
</evidence>
<protein>
    <submittedName>
        <fullName evidence="6">RNA polymerase sigma factor</fullName>
        <ecNumber evidence="6">2.7.7.6</ecNumber>
    </submittedName>
</protein>
<keyword evidence="3" id="KW-0731">Sigma factor</keyword>
<organism evidence="6 7">
    <name type="scientific">SAR92 clade bacterium</name>
    <dbReference type="NCBI Taxonomy" id="2315479"/>
    <lineage>
        <taxon>Bacteria</taxon>
        <taxon>Pseudomonadati</taxon>
        <taxon>Pseudomonadota</taxon>
        <taxon>Gammaproteobacteria</taxon>
        <taxon>Cellvibrionales</taxon>
        <taxon>Porticoccaceae</taxon>
        <taxon>SAR92 clade</taxon>
    </lineage>
</organism>
<accession>A0A520LN90</accession>
<evidence type="ECO:0000256" key="2">
    <source>
        <dbReference type="ARBA" id="ARBA00023015"/>
    </source>
</evidence>
<dbReference type="NCBIfam" id="TIGR02937">
    <property type="entry name" value="sigma70-ECF"/>
    <property type="match status" value="1"/>
</dbReference>
<keyword evidence="6" id="KW-0808">Transferase</keyword>
<dbReference type="GO" id="GO:0006352">
    <property type="term" value="P:DNA-templated transcription initiation"/>
    <property type="evidence" value="ECO:0007669"/>
    <property type="project" value="InterPro"/>
</dbReference>
<dbReference type="Pfam" id="PF08281">
    <property type="entry name" value="Sigma70_r4_2"/>
    <property type="match status" value="1"/>
</dbReference>
<name>A0A520LN90_9GAMM</name>
<evidence type="ECO:0000259" key="5">
    <source>
        <dbReference type="Pfam" id="PF08281"/>
    </source>
</evidence>
<dbReference type="Gene3D" id="1.10.1740.10">
    <property type="match status" value="1"/>
</dbReference>
<dbReference type="GO" id="GO:0003677">
    <property type="term" value="F:DNA binding"/>
    <property type="evidence" value="ECO:0007669"/>
    <property type="project" value="InterPro"/>
</dbReference>
<dbReference type="InterPro" id="IPR013249">
    <property type="entry name" value="RNA_pol_sigma70_r4_t2"/>
</dbReference>
<reference evidence="6 7" key="1">
    <citation type="submission" date="2019-02" db="EMBL/GenBank/DDBJ databases">
        <title>Prokaryotic population dynamics and viral predation in marine succession experiment using metagenomics: the confinement effect.</title>
        <authorList>
            <person name="Haro-Moreno J.M."/>
            <person name="Rodriguez-Valera F."/>
            <person name="Lopez-Perez M."/>
        </authorList>
    </citation>
    <scope>NUCLEOTIDE SEQUENCE [LARGE SCALE GENOMIC DNA]</scope>
    <source>
        <strain evidence="6">MED-G169</strain>
    </source>
</reference>
<dbReference type="PANTHER" id="PTHR43133:SF64">
    <property type="entry name" value="ECF SIGMA FACTOR"/>
    <property type="match status" value="1"/>
</dbReference>
<dbReference type="EC" id="2.7.7.6" evidence="6"/>
<dbReference type="SUPFAM" id="SSF88659">
    <property type="entry name" value="Sigma3 and sigma4 domains of RNA polymerase sigma factors"/>
    <property type="match status" value="1"/>
</dbReference>
<comment type="caution">
    <text evidence="6">The sequence shown here is derived from an EMBL/GenBank/DDBJ whole genome shotgun (WGS) entry which is preliminary data.</text>
</comment>
<dbReference type="InterPro" id="IPR013325">
    <property type="entry name" value="RNA_pol_sigma_r2"/>
</dbReference>
<dbReference type="InterPro" id="IPR013324">
    <property type="entry name" value="RNA_pol_sigma_r3/r4-like"/>
</dbReference>
<gene>
    <name evidence="6" type="ORF">EVB02_01150</name>
</gene>
<dbReference type="AlphaFoldDB" id="A0A520LN90"/>
<dbReference type="SUPFAM" id="SSF88946">
    <property type="entry name" value="Sigma2 domain of RNA polymerase sigma factors"/>
    <property type="match status" value="1"/>
</dbReference>